<comment type="caution">
    <text evidence="1">The sequence shown here is derived from an EMBL/GenBank/DDBJ whole genome shotgun (WGS) entry which is preliminary data.</text>
</comment>
<accession>A0A845B8T9</accession>
<gene>
    <name evidence="1" type="ORF">E0493_09550</name>
</gene>
<dbReference type="RefSeq" id="WP_160936707.1">
    <property type="nucleotide sequence ID" value="NZ_SNVJ01000006.1"/>
</dbReference>
<dbReference type="Proteomes" id="UP000460715">
    <property type="component" value="Unassembled WGS sequence"/>
</dbReference>
<dbReference type="OrthoDB" id="7276370at2"/>
<dbReference type="EMBL" id="SNVJ01000006">
    <property type="protein sequence ID" value="MXP63591.1"/>
    <property type="molecule type" value="Genomic_DNA"/>
</dbReference>
<keyword evidence="2" id="KW-1185">Reference proteome</keyword>
<reference evidence="1 2" key="1">
    <citation type="submission" date="2019-03" db="EMBL/GenBank/DDBJ databases">
        <title>Roseomonas sp. a novel Roseomonas species isolated from Sea whip Gorgonian.</title>
        <authorList>
            <person name="Li F."/>
            <person name="Pan X."/>
            <person name="Huang S."/>
            <person name="Li Z."/>
            <person name="Meng B."/>
        </authorList>
    </citation>
    <scope>NUCLEOTIDE SEQUENCE [LARGE SCALE GENOMIC DNA]</scope>
    <source>
        <strain evidence="1 2">M0104</strain>
    </source>
</reference>
<organism evidence="1 2">
    <name type="scientific">Teichococcus coralli</name>
    <dbReference type="NCBI Taxonomy" id="2545983"/>
    <lineage>
        <taxon>Bacteria</taxon>
        <taxon>Pseudomonadati</taxon>
        <taxon>Pseudomonadota</taxon>
        <taxon>Alphaproteobacteria</taxon>
        <taxon>Acetobacterales</taxon>
        <taxon>Roseomonadaceae</taxon>
        <taxon>Roseomonas</taxon>
    </lineage>
</organism>
<evidence type="ECO:0000313" key="2">
    <source>
        <dbReference type="Proteomes" id="UP000460715"/>
    </source>
</evidence>
<dbReference type="AlphaFoldDB" id="A0A845B8T9"/>
<evidence type="ECO:0000313" key="1">
    <source>
        <dbReference type="EMBL" id="MXP63591.1"/>
    </source>
</evidence>
<name>A0A845B8T9_9PROT</name>
<protein>
    <submittedName>
        <fullName evidence="1">Uncharacterized protein</fullName>
    </submittedName>
</protein>
<proteinExistence type="predicted"/>
<sequence length="94" mass="10630">MNAAAPARALTPAPYEGAFLHTPRAADRWPLLIFRWGGFEAEIDGPFAGFVRIGRLETYSRWEAVSVWRWQREPGALEIGFGRYHVTISRSPEA</sequence>